<protein>
    <submittedName>
        <fullName evidence="2">VOC family protein</fullName>
    </submittedName>
</protein>
<evidence type="ECO:0000313" key="2">
    <source>
        <dbReference type="EMBL" id="MFC3494047.1"/>
    </source>
</evidence>
<gene>
    <name evidence="2" type="ORF">ACFO8M_16320</name>
</gene>
<dbReference type="Proteomes" id="UP001595712">
    <property type="component" value="Unassembled WGS sequence"/>
</dbReference>
<dbReference type="PROSITE" id="PS51819">
    <property type="entry name" value="VOC"/>
    <property type="match status" value="1"/>
</dbReference>
<sequence>MLRGFTTISYYAQDLEAAKAWYTELLGIEPYFEVPGGYVEFRVGDYQHELGIVQGDWAPHDLNAAPGGVKTYWHVDDLDATMERLLAMGAKEYEPKTVRGEGFVTASFLDPFGNILAVMYNQHYLDTLASFGKGA</sequence>
<dbReference type="Gene3D" id="3.10.180.10">
    <property type="entry name" value="2,3-Dihydroxybiphenyl 1,2-Dioxygenase, domain 1"/>
    <property type="match status" value="1"/>
</dbReference>
<dbReference type="Pfam" id="PF00903">
    <property type="entry name" value="Glyoxalase"/>
    <property type="match status" value="1"/>
</dbReference>
<feature type="domain" description="VOC" evidence="1">
    <location>
        <begin position="4"/>
        <end position="121"/>
    </location>
</feature>
<keyword evidence="3" id="KW-1185">Reference proteome</keyword>
<dbReference type="SUPFAM" id="SSF54593">
    <property type="entry name" value="Glyoxalase/Bleomycin resistance protein/Dihydroxybiphenyl dioxygenase"/>
    <property type="match status" value="1"/>
</dbReference>
<dbReference type="InterPro" id="IPR004360">
    <property type="entry name" value="Glyas_Fos-R_dOase_dom"/>
</dbReference>
<accession>A0ABV7Q2F7</accession>
<name>A0ABV7Q2F7_9ACTN</name>
<reference evidence="3" key="1">
    <citation type="journal article" date="2019" name="Int. J. Syst. Evol. Microbiol.">
        <title>The Global Catalogue of Microorganisms (GCM) 10K type strain sequencing project: providing services to taxonomists for standard genome sequencing and annotation.</title>
        <authorList>
            <consortium name="The Broad Institute Genomics Platform"/>
            <consortium name="The Broad Institute Genome Sequencing Center for Infectious Disease"/>
            <person name="Wu L."/>
            <person name="Ma J."/>
        </authorList>
    </citation>
    <scope>NUCLEOTIDE SEQUENCE [LARGE SCALE GENOMIC DNA]</scope>
    <source>
        <strain evidence="3">CGMCC 4.7396</strain>
    </source>
</reference>
<evidence type="ECO:0000313" key="3">
    <source>
        <dbReference type="Proteomes" id="UP001595712"/>
    </source>
</evidence>
<dbReference type="RefSeq" id="WP_387977442.1">
    <property type="nucleotide sequence ID" value="NZ_JBHRWO010000012.1"/>
</dbReference>
<proteinExistence type="predicted"/>
<dbReference type="InterPro" id="IPR037523">
    <property type="entry name" value="VOC_core"/>
</dbReference>
<dbReference type="InterPro" id="IPR029068">
    <property type="entry name" value="Glyas_Bleomycin-R_OHBP_Dase"/>
</dbReference>
<dbReference type="EMBL" id="JBHRWO010000012">
    <property type="protein sequence ID" value="MFC3494047.1"/>
    <property type="molecule type" value="Genomic_DNA"/>
</dbReference>
<evidence type="ECO:0000259" key="1">
    <source>
        <dbReference type="PROSITE" id="PS51819"/>
    </source>
</evidence>
<organism evidence="2 3">
    <name type="scientific">Glycomyces rhizosphaerae</name>
    <dbReference type="NCBI Taxonomy" id="2054422"/>
    <lineage>
        <taxon>Bacteria</taxon>
        <taxon>Bacillati</taxon>
        <taxon>Actinomycetota</taxon>
        <taxon>Actinomycetes</taxon>
        <taxon>Glycomycetales</taxon>
        <taxon>Glycomycetaceae</taxon>
        <taxon>Glycomyces</taxon>
    </lineage>
</organism>
<comment type="caution">
    <text evidence="2">The sequence shown here is derived from an EMBL/GenBank/DDBJ whole genome shotgun (WGS) entry which is preliminary data.</text>
</comment>